<dbReference type="Proteomes" id="UP001470586">
    <property type="component" value="Chromosome"/>
</dbReference>
<dbReference type="EMBL" id="CP128397">
    <property type="protein sequence ID" value="WZN38260.1"/>
    <property type="molecule type" value="Genomic_DNA"/>
</dbReference>
<keyword evidence="1" id="KW-0472">Membrane</keyword>
<evidence type="ECO:0000313" key="3">
    <source>
        <dbReference type="Proteomes" id="UP001470586"/>
    </source>
</evidence>
<accession>A0ABZ2YEB5</accession>
<organism evidence="2 3">
    <name type="scientific">Candidatus Phytoplasma asteris</name>
    <dbReference type="NCBI Taxonomy" id="85620"/>
    <lineage>
        <taxon>Bacteria</taxon>
        <taxon>Bacillati</taxon>
        <taxon>Mycoplasmatota</taxon>
        <taxon>Mollicutes</taxon>
        <taxon>Acholeplasmatales</taxon>
        <taxon>Acholeplasmataceae</taxon>
        <taxon>Candidatus Phytoplasma</taxon>
        <taxon>16SrI (Aster yellows group)</taxon>
    </lineage>
</organism>
<name>A0ABZ2YEB5_9MOLU</name>
<feature type="transmembrane region" description="Helical" evidence="1">
    <location>
        <begin position="92"/>
        <end position="115"/>
    </location>
</feature>
<sequence length="118" mass="13798">MVLLKIKPINKIKHIITILFMVPSLSPLKMDIIKHFIFIKITFAKFLISNLNINPSIILVKHLLFISVIVFLKRYLILNKWKPLLFMKVFSMSLVVSKTILKTLSVSFVSLNYFLNHK</sequence>
<keyword evidence="1" id="KW-0812">Transmembrane</keyword>
<keyword evidence="1" id="KW-1133">Transmembrane helix</keyword>
<protein>
    <submittedName>
        <fullName evidence="2">Uncharacterized protein</fullName>
    </submittedName>
</protein>
<proteinExistence type="predicted"/>
<evidence type="ECO:0000256" key="1">
    <source>
        <dbReference type="SAM" id="Phobius"/>
    </source>
</evidence>
<evidence type="ECO:0000313" key="2">
    <source>
        <dbReference type="EMBL" id="WZN38260.1"/>
    </source>
</evidence>
<gene>
    <name evidence="2" type="ORF">M33023_00470</name>
</gene>
<reference evidence="2" key="1">
    <citation type="submission" date="2023-06" db="EMBL/GenBank/DDBJ databases">
        <title>Complete Genome of Candidatus Phytoplasma asteris M33.</title>
        <authorList>
            <person name="Toth R."/>
            <person name="Ilic A.-M."/>
            <person name="Huettel B."/>
            <person name="Duduk B."/>
            <person name="Kube M."/>
        </authorList>
    </citation>
    <scope>NUCLEOTIDE SEQUENCE [LARGE SCALE GENOMIC DNA]</scope>
    <source>
        <strain evidence="2">M33</strain>
    </source>
</reference>
<keyword evidence="3" id="KW-1185">Reference proteome</keyword>
<feature type="transmembrane region" description="Helical" evidence="1">
    <location>
        <begin position="12"/>
        <end position="30"/>
    </location>
</feature>
<feature type="transmembrane region" description="Helical" evidence="1">
    <location>
        <begin position="51"/>
        <end position="72"/>
    </location>
</feature>